<dbReference type="InterPro" id="IPR011990">
    <property type="entry name" value="TPR-like_helical_dom_sf"/>
</dbReference>
<proteinExistence type="predicted"/>
<organism evidence="1">
    <name type="scientific">Streptomyces sp. CMC78</name>
    <dbReference type="NCBI Taxonomy" id="3231512"/>
    <lineage>
        <taxon>Bacteria</taxon>
        <taxon>Bacillati</taxon>
        <taxon>Actinomycetota</taxon>
        <taxon>Actinomycetes</taxon>
        <taxon>Kitasatosporales</taxon>
        <taxon>Streptomycetaceae</taxon>
        <taxon>Streptomyces</taxon>
    </lineage>
</organism>
<dbReference type="SMART" id="SM00671">
    <property type="entry name" value="SEL1"/>
    <property type="match status" value="3"/>
</dbReference>
<protein>
    <recommendedName>
        <fullName evidence="2">Sel1 repeat family protein</fullName>
    </recommendedName>
</protein>
<evidence type="ECO:0000313" key="1">
    <source>
        <dbReference type="EMBL" id="BFP54764.1"/>
    </source>
</evidence>
<dbReference type="EMBL" id="AP035884">
    <property type="protein sequence ID" value="BFP54764.1"/>
    <property type="molecule type" value="Genomic_DNA"/>
</dbReference>
<evidence type="ECO:0008006" key="2">
    <source>
        <dbReference type="Google" id="ProtNLM"/>
    </source>
</evidence>
<gene>
    <name evidence="1" type="ORF">SCMC78_45710</name>
</gene>
<dbReference type="AlphaFoldDB" id="A0AB33KLT1"/>
<name>A0AB33KLT1_9ACTN</name>
<accession>A0AB33KLT1</accession>
<dbReference type="Gene3D" id="1.25.40.10">
    <property type="entry name" value="Tetratricopeptide repeat domain"/>
    <property type="match status" value="1"/>
</dbReference>
<sequence length="520" mass="55553">MGVAEDREVPDGTVVGVGNSVSGGGFHAPVVQTGAFSGGVHTYYGPPAHSSLPPVPEWPQLGTAEPIALGVRRTRRLPGESPLPPYVERDCDRALGSRVREAVRSGGLVVVTGAPLSGKTRTAWAALFSNLSGTTRIFAPSPGADLRGLPALLRERGEQVCALWLDDLEGHLGENGLTTAVLAELVRLRVPVLATMDDEEYDARRFGTADRARVLSGAEPVELQREWSESELGRLAASDQEPRLRAAAARHGVHTVPEYLAVGPELMEEWRRARRPDAHPRGHLLVRAAIDLGRCGVSRISARALLNAQELYPEEAAAAEAESFEDALAWAADIRHGVTGLLSLVPGVRPAAWSVFGSLVADVEGRPDAPPVPIGMWSFAFVVAPDKGERWAVRWRAHEELVPLADTDPEIPALLGHINAVMGDVETAMHWFRRAADAGHAESAADIGQLLMGRDAEASRYLEQAAEAGVVRAQYQLGMLLAGRAQSWLTRAAEAGHTTAGQALPALRTVTDTPPDTVEA</sequence>
<dbReference type="SUPFAM" id="SSF81901">
    <property type="entry name" value="HCP-like"/>
    <property type="match status" value="1"/>
</dbReference>
<dbReference type="KEGG" id="stcm:SCMC78_45710"/>
<reference evidence="1" key="1">
    <citation type="submission" date="2024-07" db="EMBL/GenBank/DDBJ databases">
        <title>Complete genome sequences of cellulolytic bacteria, Kitasatospora sp. CMC57 and Streptomyces sp. CMC78, isolated from Japanese agricultural soil.</title>
        <authorList>
            <person name="Hashimoto T."/>
            <person name="Ito M."/>
            <person name="Iwamoto M."/>
            <person name="Fukahori D."/>
            <person name="Shoda T."/>
            <person name="Sakoda M."/>
            <person name="Morohoshi T."/>
            <person name="Mitsuboshi M."/>
            <person name="Nishizawa T."/>
        </authorList>
    </citation>
    <scope>NUCLEOTIDE SEQUENCE</scope>
    <source>
        <strain evidence="1">CMC78</strain>
    </source>
</reference>
<dbReference type="InterPro" id="IPR006597">
    <property type="entry name" value="Sel1-like"/>
</dbReference>